<name>A0A3M6VQI4_9STRA</name>
<dbReference type="Proteomes" id="UP000282087">
    <property type="component" value="Unassembled WGS sequence"/>
</dbReference>
<dbReference type="Proteomes" id="UP000286097">
    <property type="component" value="Unassembled WGS sequence"/>
</dbReference>
<reference evidence="4 5" key="1">
    <citation type="submission" date="2018-06" db="EMBL/GenBank/DDBJ databases">
        <title>Comparative genomics of downy mildews reveals potential adaptations to biotrophy.</title>
        <authorList>
            <person name="Fletcher K."/>
            <person name="Klosterman S.J."/>
            <person name="Derevnina L."/>
            <person name="Martin F."/>
            <person name="Koike S."/>
            <person name="Reyes Chin-Wo S."/>
            <person name="Mou B."/>
            <person name="Michelmore R."/>
        </authorList>
    </citation>
    <scope>NUCLEOTIDE SEQUENCE [LARGE SCALE GENOMIC DNA]</scope>
    <source>
        <strain evidence="3 5">R13</strain>
        <strain evidence="2 4">R14</strain>
    </source>
</reference>
<evidence type="ECO:0000256" key="1">
    <source>
        <dbReference type="SAM" id="MobiDB-lite"/>
    </source>
</evidence>
<gene>
    <name evidence="3" type="ORF">DD237_002391</name>
    <name evidence="2" type="ORF">DD238_004014</name>
</gene>
<feature type="region of interest" description="Disordered" evidence="1">
    <location>
        <begin position="17"/>
        <end position="45"/>
    </location>
</feature>
<dbReference type="AlphaFoldDB" id="A0A3M6VQI4"/>
<evidence type="ECO:0000313" key="4">
    <source>
        <dbReference type="Proteomes" id="UP000282087"/>
    </source>
</evidence>
<sequence>MGVQPQHYLLNIQEQMTKARRSPPFGKHSLRWHRHHEPNSEETEHLKERLLRIHKMKLTHFRLSHMKKVVEPSAHVVVLPEEAQKLKEKILRSHKAKPTRFSLSHMKTVVVPPVDIPREMNCQRALTMIVAGRNVPLTRTMWDNTKRKVHYMEQIPESYPLDCTLFR</sequence>
<proteinExistence type="predicted"/>
<dbReference type="VEuPathDB" id="FungiDB:DD237_002391"/>
<dbReference type="EMBL" id="QLLG01000195">
    <property type="protein sequence ID" value="RMX66640.1"/>
    <property type="molecule type" value="Genomic_DNA"/>
</dbReference>
<dbReference type="EMBL" id="QKXF01000088">
    <property type="protein sequence ID" value="RQM17850.1"/>
    <property type="molecule type" value="Genomic_DNA"/>
</dbReference>
<accession>A0A3M6VQI4</accession>
<evidence type="ECO:0000313" key="3">
    <source>
        <dbReference type="EMBL" id="RQM17850.1"/>
    </source>
</evidence>
<keyword evidence="4" id="KW-1185">Reference proteome</keyword>
<dbReference type="OrthoDB" id="90616at2759"/>
<comment type="caution">
    <text evidence="2">The sequence shown here is derived from an EMBL/GenBank/DDBJ whole genome shotgun (WGS) entry which is preliminary data.</text>
</comment>
<evidence type="ECO:0000313" key="5">
    <source>
        <dbReference type="Proteomes" id="UP000286097"/>
    </source>
</evidence>
<organism evidence="2 4">
    <name type="scientific">Peronospora effusa</name>
    <dbReference type="NCBI Taxonomy" id="542832"/>
    <lineage>
        <taxon>Eukaryota</taxon>
        <taxon>Sar</taxon>
        <taxon>Stramenopiles</taxon>
        <taxon>Oomycota</taxon>
        <taxon>Peronosporomycetes</taxon>
        <taxon>Peronosporales</taxon>
        <taxon>Peronosporaceae</taxon>
        <taxon>Peronospora</taxon>
    </lineage>
</organism>
<protein>
    <submittedName>
        <fullName evidence="2">Uncharacterized protein</fullName>
    </submittedName>
</protein>
<evidence type="ECO:0000313" key="2">
    <source>
        <dbReference type="EMBL" id="RMX66640.1"/>
    </source>
</evidence>